<dbReference type="GO" id="GO:0072542">
    <property type="term" value="F:protein phosphatase activator activity"/>
    <property type="evidence" value="ECO:0007669"/>
    <property type="project" value="TreeGrafter"/>
</dbReference>
<reference evidence="8" key="1">
    <citation type="submission" date="2025-08" db="UniProtKB">
        <authorList>
            <consortium name="RefSeq"/>
        </authorList>
    </citation>
    <scope>IDENTIFICATION</scope>
    <source>
        <tissue evidence="8">Total insect</tissue>
    </source>
</reference>
<evidence type="ECO:0000256" key="1">
    <source>
        <dbReference type="ARBA" id="ARBA00004123"/>
    </source>
</evidence>
<feature type="compositionally biased region" description="Acidic residues" evidence="4">
    <location>
        <begin position="759"/>
        <end position="772"/>
    </location>
</feature>
<dbReference type="GO" id="GO:0005654">
    <property type="term" value="C:nucleoplasm"/>
    <property type="evidence" value="ECO:0007669"/>
    <property type="project" value="TreeGrafter"/>
</dbReference>
<dbReference type="SUPFAM" id="SSF50729">
    <property type="entry name" value="PH domain-like"/>
    <property type="match status" value="1"/>
</dbReference>
<accession>A0A6P8ZVR6</accession>
<dbReference type="OrthoDB" id="27483at2759"/>
<dbReference type="GO" id="GO:0030289">
    <property type="term" value="C:protein phosphatase 4 complex"/>
    <property type="evidence" value="ECO:0007669"/>
    <property type="project" value="TreeGrafter"/>
</dbReference>
<keyword evidence="3" id="KW-0539">Nucleus</keyword>
<organism evidence="8">
    <name type="scientific">Thrips palmi</name>
    <name type="common">Melon thrips</name>
    <dbReference type="NCBI Taxonomy" id="161013"/>
    <lineage>
        <taxon>Eukaryota</taxon>
        <taxon>Metazoa</taxon>
        <taxon>Ecdysozoa</taxon>
        <taxon>Arthropoda</taxon>
        <taxon>Hexapoda</taxon>
        <taxon>Insecta</taxon>
        <taxon>Pterygota</taxon>
        <taxon>Neoptera</taxon>
        <taxon>Paraneoptera</taxon>
        <taxon>Thysanoptera</taxon>
        <taxon>Terebrantia</taxon>
        <taxon>Thripoidea</taxon>
        <taxon>Thripidae</taxon>
        <taxon>Thrips</taxon>
    </lineage>
</organism>
<gene>
    <name evidence="8" type="primary">LOC117650263</name>
</gene>
<name>A0A6P8ZVR6_THRPL</name>
<dbReference type="InterPro" id="IPR011993">
    <property type="entry name" value="PH-like_dom_sf"/>
</dbReference>
<dbReference type="Proteomes" id="UP000515158">
    <property type="component" value="Unplaced"/>
</dbReference>
<dbReference type="InterPro" id="IPR051137">
    <property type="entry name" value="PP4R3-like"/>
</dbReference>
<evidence type="ECO:0000256" key="4">
    <source>
        <dbReference type="SAM" id="MobiDB-lite"/>
    </source>
</evidence>
<dbReference type="Pfam" id="PF04802">
    <property type="entry name" value="PP4R3"/>
    <property type="match status" value="1"/>
</dbReference>
<dbReference type="GO" id="GO:0006974">
    <property type="term" value="P:DNA damage response"/>
    <property type="evidence" value="ECO:0007669"/>
    <property type="project" value="TreeGrafter"/>
</dbReference>
<evidence type="ECO:0000259" key="6">
    <source>
        <dbReference type="Pfam" id="PF22972"/>
    </source>
</evidence>
<evidence type="ECO:0000256" key="3">
    <source>
        <dbReference type="ARBA" id="ARBA00023242"/>
    </source>
</evidence>
<dbReference type="InterPro" id="IPR016024">
    <property type="entry name" value="ARM-type_fold"/>
</dbReference>
<proteinExistence type="inferred from homology"/>
<dbReference type="InterPro" id="IPR055236">
    <property type="entry name" value="EVH1_PP4R3"/>
</dbReference>
<dbReference type="Pfam" id="PF22972">
    <property type="entry name" value="EVH1_PP4R3"/>
    <property type="match status" value="1"/>
</dbReference>
<protein>
    <submittedName>
        <fullName evidence="8">Serine/threonine-protein phosphatase 4 regulatory subunit 3 isoform X2</fullName>
    </submittedName>
</protein>
<dbReference type="AlphaFoldDB" id="A0A6P8ZVR6"/>
<dbReference type="RefSeq" id="XP_034249428.1">
    <property type="nucleotide sequence ID" value="XM_034393537.1"/>
</dbReference>
<dbReference type="GeneID" id="117650263"/>
<dbReference type="PANTHER" id="PTHR23318:SF0">
    <property type="entry name" value="SERINE_THREONINE-PROTEIN PHOSPHATASE 4 REGULATORY SUBUNIT 3"/>
    <property type="match status" value="1"/>
</dbReference>
<feature type="region of interest" description="Disordered" evidence="4">
    <location>
        <begin position="710"/>
        <end position="786"/>
    </location>
</feature>
<dbReference type="PANTHER" id="PTHR23318">
    <property type="entry name" value="ATP SYNTHASE GAMMA-RELATED"/>
    <property type="match status" value="1"/>
</dbReference>
<feature type="domain" description="Serine/threonine-protein phosphatase 4 regulatory subunit 3-like central" evidence="5">
    <location>
        <begin position="144"/>
        <end position="634"/>
    </location>
</feature>
<evidence type="ECO:0000313" key="8">
    <source>
        <dbReference type="RefSeq" id="XP_034249428.1"/>
    </source>
</evidence>
<keyword evidence="7" id="KW-1185">Reference proteome</keyword>
<evidence type="ECO:0000313" key="7">
    <source>
        <dbReference type="Proteomes" id="UP000515158"/>
    </source>
</evidence>
<dbReference type="SUPFAM" id="SSF48371">
    <property type="entry name" value="ARM repeat"/>
    <property type="match status" value="1"/>
</dbReference>
<dbReference type="Gene3D" id="2.30.29.30">
    <property type="entry name" value="Pleckstrin-homology domain (PH domain)/Phosphotyrosine-binding domain (PTB)"/>
    <property type="match status" value="1"/>
</dbReference>
<evidence type="ECO:0000256" key="2">
    <source>
        <dbReference type="ARBA" id="ARBA00008809"/>
    </source>
</evidence>
<sequence length="786" mass="90352">MTDTRRRVKLYALNADRQWDDRGTGHVSSSYVDRLKGISLLVRAESDGSLLLESKIQPDTAYQKQQDTLIVWSEGDNFDLALSFQEKAGCDEIWEKICQVQGKDPSVEITQDIVEESEDERFDEMSDSAPPIDLPPCELSRLEEINEVVSSCLTSPMRKEKLSVAIETEGYIRKLLNLFHMCEDLDNIEGLHYLYEVFKNIFLLNKNALFEVMFGDDSIFDVVGCLEYDPSSPTPKKHREYLKELARFKEVIPISNADLLAKIHQTYRVQYIQDVVLPTPSVFEDNMFSTLSSFIFFNKVEIVTLIQDDEKFLTELFGHLTDESTEESKRRDLVLFLKEFCNFSQNLQPQGKELFYKTLTSLGILSALEITLTSDDTQTKSASIDILTYIVEFNPSFVRDYTLQQANSTDEDQMLLNVLIDQMICDTDSELGGAVQLMGVLRILLDPENMMASLNKSEKTDFLNYFYKHSVNILIGPLLTNTLSDWPAKEDYQTVQLLGLILELLSFCVEHHTYHIKNCILSKDLLRRILVLMKSTHTFLVLCSLRFMRKIIALKDEFYNRYITKGNLFAPVIDAFIRNNGRYNLLDSAILEMFEFIKLDIKTLCIHVVENFSKVLDDIDYVQTFKSLKMRYDQHLDKLKDRDRPSLDSVPSILRNNRYRRDQRQLEEEEEMWFNEEEDFEEDSVVPGPDADILTKKLDSDLNSTLAKLVDKKNEANPSKLTTSPSKAMNNNMSMTNSVSSSPLNASPSDKFKKGLVDYEGDSDDEDEDDSNGDLLTPVHKRARLS</sequence>
<dbReference type="InterPro" id="IPR006887">
    <property type="entry name" value="P4R3-like_central_dom"/>
</dbReference>
<feature type="compositionally biased region" description="Low complexity" evidence="4">
    <location>
        <begin position="729"/>
        <end position="749"/>
    </location>
</feature>
<feature type="compositionally biased region" description="Polar residues" evidence="4">
    <location>
        <begin position="716"/>
        <end position="728"/>
    </location>
</feature>
<feature type="domain" description="PP4R3 EVH1-like" evidence="6">
    <location>
        <begin position="5"/>
        <end position="101"/>
    </location>
</feature>
<dbReference type="FunFam" id="2.30.29.30:FF:000051">
    <property type="entry name" value="Serine/threonine-protein phosphatase 4 regulatory subunit 3B"/>
    <property type="match status" value="1"/>
</dbReference>
<dbReference type="CTD" id="41675"/>
<evidence type="ECO:0000259" key="5">
    <source>
        <dbReference type="Pfam" id="PF04802"/>
    </source>
</evidence>
<comment type="subcellular location">
    <subcellularLocation>
        <location evidence="1">Nucleus</location>
    </subcellularLocation>
</comment>
<comment type="similarity">
    <text evidence="2">Belongs to the SMEK family.</text>
</comment>